<evidence type="ECO:0000313" key="3">
    <source>
        <dbReference type="EMBL" id="EAU82570.2"/>
    </source>
</evidence>
<dbReference type="InParanoid" id="A8P6Z7"/>
<feature type="region of interest" description="Disordered" evidence="1">
    <location>
        <begin position="325"/>
        <end position="377"/>
    </location>
</feature>
<dbReference type="eggNOG" id="ENOG502SQDH">
    <property type="taxonomic scope" value="Eukaryota"/>
</dbReference>
<dbReference type="SUPFAM" id="SSF56112">
    <property type="entry name" value="Protein kinase-like (PK-like)"/>
    <property type="match status" value="1"/>
</dbReference>
<evidence type="ECO:0000259" key="2">
    <source>
        <dbReference type="Pfam" id="PF17667"/>
    </source>
</evidence>
<dbReference type="Proteomes" id="UP000001861">
    <property type="component" value="Unassembled WGS sequence"/>
</dbReference>
<dbReference type="InterPro" id="IPR011009">
    <property type="entry name" value="Kinase-like_dom_sf"/>
</dbReference>
<dbReference type="AlphaFoldDB" id="A8P6Z7"/>
<keyword evidence="4" id="KW-1185">Reference proteome</keyword>
<feature type="region of interest" description="Disordered" evidence="1">
    <location>
        <begin position="1"/>
        <end position="26"/>
    </location>
</feature>
<gene>
    <name evidence="3" type="ORF">CC1G_12150</name>
</gene>
<dbReference type="OMA" id="DGHHFGQ"/>
<dbReference type="KEGG" id="cci:CC1G_12150"/>
<protein>
    <submittedName>
        <fullName evidence="3">Other/FunK1 protein kinase</fullName>
    </submittedName>
</protein>
<accession>A8P6Z7</accession>
<reference evidence="3 4" key="1">
    <citation type="journal article" date="2010" name="Proc. Natl. Acad. Sci. U.S.A.">
        <title>Insights into evolution of multicellular fungi from the assembled chromosomes of the mushroom Coprinopsis cinerea (Coprinus cinereus).</title>
        <authorList>
            <person name="Stajich J.E."/>
            <person name="Wilke S.K."/>
            <person name="Ahren D."/>
            <person name="Au C.H."/>
            <person name="Birren B.W."/>
            <person name="Borodovsky M."/>
            <person name="Burns C."/>
            <person name="Canback B."/>
            <person name="Casselton L.A."/>
            <person name="Cheng C.K."/>
            <person name="Deng J."/>
            <person name="Dietrich F.S."/>
            <person name="Fargo D.C."/>
            <person name="Farman M.L."/>
            <person name="Gathman A.C."/>
            <person name="Goldberg J."/>
            <person name="Guigo R."/>
            <person name="Hoegger P.J."/>
            <person name="Hooker J.B."/>
            <person name="Huggins A."/>
            <person name="James T.Y."/>
            <person name="Kamada T."/>
            <person name="Kilaru S."/>
            <person name="Kodira C."/>
            <person name="Kues U."/>
            <person name="Kupfer D."/>
            <person name="Kwan H.S."/>
            <person name="Lomsadze A."/>
            <person name="Li W."/>
            <person name="Lilly W.W."/>
            <person name="Ma L.J."/>
            <person name="Mackey A.J."/>
            <person name="Manning G."/>
            <person name="Martin F."/>
            <person name="Muraguchi H."/>
            <person name="Natvig D.O."/>
            <person name="Palmerini H."/>
            <person name="Ramesh M.A."/>
            <person name="Rehmeyer C.J."/>
            <person name="Roe B.A."/>
            <person name="Shenoy N."/>
            <person name="Stanke M."/>
            <person name="Ter-Hovhannisyan V."/>
            <person name="Tunlid A."/>
            <person name="Velagapudi R."/>
            <person name="Vision T.J."/>
            <person name="Zeng Q."/>
            <person name="Zolan M.E."/>
            <person name="Pukkila P.J."/>
        </authorList>
    </citation>
    <scope>NUCLEOTIDE SEQUENCE [LARGE SCALE GENOMIC DNA]</scope>
    <source>
        <strain evidence="4">Okayama-7 / 130 / ATCC MYA-4618 / FGSC 9003</strain>
    </source>
</reference>
<evidence type="ECO:0000313" key="4">
    <source>
        <dbReference type="Proteomes" id="UP000001861"/>
    </source>
</evidence>
<evidence type="ECO:0000256" key="1">
    <source>
        <dbReference type="SAM" id="MobiDB-lite"/>
    </source>
</evidence>
<sequence>MGDAAITTPTNKPIELPKTNVTPTRECKASNAEFAPDERFVVDYSPQWQDLKSVVCSIAPSGDPVTPNRESDNPKTGSTPQSKGLASNAEHATDGRLAQSVILLMEEDLKSALYTQLKEMLTAFLWKMRKDTPKFDASNEFNAFLDESVRFCNSNSAEAEDVKASIIQAMKCSTEQDRYPHLTYALNNILKYGRGKMIGSFDHVYNKDESIMVVNDPDILECEALSKCTDYKPKRKPDLIRMPIQALGRIVERPHEDFDVWFTQLAKSHETSQNGLKKGKVHWKDPIDCWEIKKGGDPVSDDKLTRLTDKQYQFTAKCADERPFDRASVPAITPSSRPSAPPPSSTGKDSRSQTSVKSSGGVKRPRTEKLTSSARKRPKIEPEPLCLRLKAETQAAFYGLELMRARWNRTHAIVVLLEGNKLSLHWYDPQGCIRTHPIDIVSQLPLLVAMMLIFQRFDDRMRGNGKFQLNIDVDGETVPHTLDDSEIHNRWMFKGRRSVSGKLFPHGKIPPPKSESRSSRTTRSNANPAANDVPSNEEGELFGKFLWREEARYTEGVIIETALKRAERHLGEHKKHVIDHLPCVKTCTEFSDFSTKHIRNFLNLPSQGARVPTGIAAEWLLPSAELTDPEEYVRAIWQLIRCNFLLWQLGIAHGDISMTNLMLRPGSGSVQAVLNDFDLAAIMTPGNTSPERKGFERTGTIPFMAVELLRATNGEVKRLWCHDFESFLWCMVWYCSPAVRSTWDSGTALQVGNEKLGWLASEPYTSRSKDTTVAEAAKRIWTSLRKLFRGWDYSFFTFGQENTGWEEQLAFLHRLVEHMSEYDSCEDRSWLEFRGKPSMQCVCSPPSSVIPCSTCI</sequence>
<dbReference type="InterPro" id="IPR040976">
    <property type="entry name" value="Pkinase_fungal"/>
</dbReference>
<dbReference type="OrthoDB" id="5569250at2759"/>
<dbReference type="Pfam" id="PF17667">
    <property type="entry name" value="Pkinase_fungal"/>
    <property type="match status" value="1"/>
</dbReference>
<comment type="caution">
    <text evidence="3">The sequence shown here is derived from an EMBL/GenBank/DDBJ whole genome shotgun (WGS) entry which is preliminary data.</text>
</comment>
<dbReference type="GO" id="GO:0016301">
    <property type="term" value="F:kinase activity"/>
    <property type="evidence" value="ECO:0007669"/>
    <property type="project" value="UniProtKB-KW"/>
</dbReference>
<organism evidence="3 4">
    <name type="scientific">Coprinopsis cinerea (strain Okayama-7 / 130 / ATCC MYA-4618 / FGSC 9003)</name>
    <name type="common">Inky cap fungus</name>
    <name type="synonym">Hormographiella aspergillata</name>
    <dbReference type="NCBI Taxonomy" id="240176"/>
    <lineage>
        <taxon>Eukaryota</taxon>
        <taxon>Fungi</taxon>
        <taxon>Dikarya</taxon>
        <taxon>Basidiomycota</taxon>
        <taxon>Agaricomycotina</taxon>
        <taxon>Agaricomycetes</taxon>
        <taxon>Agaricomycetidae</taxon>
        <taxon>Agaricales</taxon>
        <taxon>Agaricineae</taxon>
        <taxon>Psathyrellaceae</taxon>
        <taxon>Coprinopsis</taxon>
    </lineage>
</organism>
<proteinExistence type="predicted"/>
<keyword evidence="3" id="KW-0418">Kinase</keyword>
<feature type="compositionally biased region" description="Polar residues" evidence="1">
    <location>
        <begin position="74"/>
        <end position="85"/>
    </location>
</feature>
<keyword evidence="3" id="KW-0808">Transferase</keyword>
<feature type="domain" description="Fungal-type protein kinase" evidence="2">
    <location>
        <begin position="626"/>
        <end position="735"/>
    </location>
</feature>
<dbReference type="VEuPathDB" id="FungiDB:CC1G_12150"/>
<dbReference type="EMBL" id="AACS02000005">
    <property type="protein sequence ID" value="EAU82570.2"/>
    <property type="molecule type" value="Genomic_DNA"/>
</dbReference>
<name>A8P6Z7_COPC7</name>
<dbReference type="GeneID" id="6015870"/>
<dbReference type="HOGENOM" id="CLU_016736_1_0_1"/>
<dbReference type="Gene3D" id="1.10.510.10">
    <property type="entry name" value="Transferase(Phosphotransferase) domain 1"/>
    <property type="match status" value="1"/>
</dbReference>
<dbReference type="PANTHER" id="PTHR38248:SF2">
    <property type="entry name" value="FUNK1 11"/>
    <property type="match status" value="1"/>
</dbReference>
<feature type="region of interest" description="Disordered" evidence="1">
    <location>
        <begin position="59"/>
        <end position="91"/>
    </location>
</feature>
<dbReference type="PANTHER" id="PTHR38248">
    <property type="entry name" value="FUNK1 6"/>
    <property type="match status" value="1"/>
</dbReference>
<feature type="region of interest" description="Disordered" evidence="1">
    <location>
        <begin position="502"/>
        <end position="536"/>
    </location>
</feature>
<dbReference type="RefSeq" id="XP_001839259.2">
    <property type="nucleotide sequence ID" value="XM_001839207.2"/>
</dbReference>